<evidence type="ECO:0000256" key="3">
    <source>
        <dbReference type="ARBA" id="ARBA00022679"/>
    </source>
</evidence>
<evidence type="ECO:0000256" key="1">
    <source>
        <dbReference type="ARBA" id="ARBA00009995"/>
    </source>
</evidence>
<sequence>REREMEQKRGHVLAVPYPTQGHITPIRQFCKRLISKGLETTLTLTTFVFNSIKPDPSSPISIATISDGYDQGCESPYTIHEYLQNFKTFGSRTIADIIRKHQTSDNPITCMVYDAFIPWALDVAREFGIAAAPFFTQSCAVNYVYYLSYINHGSLKLPVEDLPFLELQDLPSFLSVSGSYPAFLEMVLQQFTNFEKADFVLINTFQELELHEKELLAKVCHVLTVGPTVPSMYIDQRIKSDTDYDLNLFDSKDSTFCISWLNTRPQGSVVYVAFGSIAKLNNVQMEELASAVRNFSFMWVVRDSEEDKLPSGFLETMDKDKSLVLKWSPQLEVLSNKAIGEKSKEMKENAKKWRDLAIKSLSEGGSTDINIDAFVSKREQAAFCTVWLNTRPQGLAMFIERAYFGDKKLYLWVVRDSEESKLPSWFLESVAKDEDLVLKWSPQFQVVSKLAGTQPCNCRL</sequence>
<gene>
    <name evidence="4" type="ORF">HID58_052397</name>
</gene>
<dbReference type="EMBL" id="JAGKQM010000013">
    <property type="protein sequence ID" value="KAH0889968.1"/>
    <property type="molecule type" value="Genomic_DNA"/>
</dbReference>
<comment type="caution">
    <text evidence="4">The sequence shown here is derived from an EMBL/GenBank/DDBJ whole genome shotgun (WGS) entry which is preliminary data.</text>
</comment>
<organism evidence="4 5">
    <name type="scientific">Brassica napus</name>
    <name type="common">Rape</name>
    <dbReference type="NCBI Taxonomy" id="3708"/>
    <lineage>
        <taxon>Eukaryota</taxon>
        <taxon>Viridiplantae</taxon>
        <taxon>Streptophyta</taxon>
        <taxon>Embryophyta</taxon>
        <taxon>Tracheophyta</taxon>
        <taxon>Spermatophyta</taxon>
        <taxon>Magnoliopsida</taxon>
        <taxon>eudicotyledons</taxon>
        <taxon>Gunneridae</taxon>
        <taxon>Pentapetalae</taxon>
        <taxon>rosids</taxon>
        <taxon>malvids</taxon>
        <taxon>Brassicales</taxon>
        <taxon>Brassicaceae</taxon>
        <taxon>Brassiceae</taxon>
        <taxon>Brassica</taxon>
    </lineage>
</organism>
<dbReference type="SUPFAM" id="SSF53756">
    <property type="entry name" value="UDP-Glycosyltransferase/glycogen phosphorylase"/>
    <property type="match status" value="1"/>
</dbReference>
<dbReference type="CDD" id="cd03784">
    <property type="entry name" value="GT1_Gtf-like"/>
    <property type="match status" value="1"/>
</dbReference>
<keyword evidence="2" id="KW-0328">Glycosyltransferase</keyword>
<keyword evidence="3" id="KW-0808">Transferase</keyword>
<evidence type="ECO:0000256" key="2">
    <source>
        <dbReference type="ARBA" id="ARBA00022676"/>
    </source>
</evidence>
<dbReference type="InterPro" id="IPR002213">
    <property type="entry name" value="UDP_glucos_trans"/>
</dbReference>
<protein>
    <submittedName>
        <fullName evidence="4">Uncharacterized protein</fullName>
    </submittedName>
</protein>
<feature type="non-terminal residue" evidence="4">
    <location>
        <position position="1"/>
    </location>
</feature>
<evidence type="ECO:0000313" key="4">
    <source>
        <dbReference type="EMBL" id="KAH0889968.1"/>
    </source>
</evidence>
<dbReference type="PANTHER" id="PTHR11926:SF1477">
    <property type="entry name" value="GLYCOSYLTRANSFERASE"/>
    <property type="match status" value="1"/>
</dbReference>
<proteinExistence type="inferred from homology"/>
<reference evidence="4 5" key="1">
    <citation type="submission" date="2021-05" db="EMBL/GenBank/DDBJ databases">
        <title>Genome Assembly of Synthetic Allotetraploid Brassica napus Reveals Homoeologous Exchanges between Subgenomes.</title>
        <authorList>
            <person name="Davis J.T."/>
        </authorList>
    </citation>
    <scope>NUCLEOTIDE SEQUENCE [LARGE SCALE GENOMIC DNA]</scope>
    <source>
        <strain evidence="5">cv. Da-Ae</strain>
        <tissue evidence="4">Seedling</tissue>
    </source>
</reference>
<evidence type="ECO:0000313" key="5">
    <source>
        <dbReference type="Proteomes" id="UP000824890"/>
    </source>
</evidence>
<dbReference type="Gene3D" id="3.40.50.2000">
    <property type="entry name" value="Glycogen Phosphorylase B"/>
    <property type="match status" value="2"/>
</dbReference>
<name>A0ABQ8ABV9_BRANA</name>
<keyword evidence="5" id="KW-1185">Reference proteome</keyword>
<dbReference type="PANTHER" id="PTHR11926">
    <property type="entry name" value="GLUCOSYL/GLUCURONOSYL TRANSFERASES"/>
    <property type="match status" value="1"/>
</dbReference>
<dbReference type="Proteomes" id="UP000824890">
    <property type="component" value="Unassembled WGS sequence"/>
</dbReference>
<accession>A0ABQ8ABV9</accession>
<comment type="similarity">
    <text evidence="1">Belongs to the UDP-glycosyltransferase family.</text>
</comment>